<accession>A0A8S3YHR5</accession>
<reference evidence="1" key="1">
    <citation type="submission" date="2021-04" db="EMBL/GenBank/DDBJ databases">
        <authorList>
            <consortium name="Molecular Ecology Group"/>
        </authorList>
    </citation>
    <scope>NUCLEOTIDE SEQUENCE</scope>
</reference>
<organism evidence="1 2">
    <name type="scientific">Candidula unifasciata</name>
    <dbReference type="NCBI Taxonomy" id="100452"/>
    <lineage>
        <taxon>Eukaryota</taxon>
        <taxon>Metazoa</taxon>
        <taxon>Spiralia</taxon>
        <taxon>Lophotrochozoa</taxon>
        <taxon>Mollusca</taxon>
        <taxon>Gastropoda</taxon>
        <taxon>Heterobranchia</taxon>
        <taxon>Euthyneura</taxon>
        <taxon>Panpulmonata</taxon>
        <taxon>Eupulmonata</taxon>
        <taxon>Stylommatophora</taxon>
        <taxon>Helicina</taxon>
        <taxon>Helicoidea</taxon>
        <taxon>Geomitridae</taxon>
        <taxon>Candidula</taxon>
    </lineage>
</organism>
<protein>
    <submittedName>
        <fullName evidence="1">Uncharacterized protein</fullName>
    </submittedName>
</protein>
<dbReference type="EMBL" id="CAJHNH020000046">
    <property type="protein sequence ID" value="CAG5114852.1"/>
    <property type="molecule type" value="Genomic_DNA"/>
</dbReference>
<feature type="non-terminal residue" evidence="1">
    <location>
        <position position="1"/>
    </location>
</feature>
<keyword evidence="2" id="KW-1185">Reference proteome</keyword>
<sequence length="55" mass="6386">FSSLNDQEVVDGDDSTCLNRSRILQTKVVLREPFYFTWLRVIVAVKGMSECTYVR</sequence>
<dbReference type="Proteomes" id="UP000678393">
    <property type="component" value="Unassembled WGS sequence"/>
</dbReference>
<proteinExistence type="predicted"/>
<evidence type="ECO:0000313" key="2">
    <source>
        <dbReference type="Proteomes" id="UP000678393"/>
    </source>
</evidence>
<feature type="non-terminal residue" evidence="1">
    <location>
        <position position="55"/>
    </location>
</feature>
<gene>
    <name evidence="1" type="ORF">CUNI_LOCUS410</name>
</gene>
<dbReference type="AlphaFoldDB" id="A0A8S3YHR5"/>
<name>A0A8S3YHR5_9EUPU</name>
<evidence type="ECO:0000313" key="1">
    <source>
        <dbReference type="EMBL" id="CAG5114852.1"/>
    </source>
</evidence>
<comment type="caution">
    <text evidence="1">The sequence shown here is derived from an EMBL/GenBank/DDBJ whole genome shotgun (WGS) entry which is preliminary data.</text>
</comment>